<protein>
    <recommendedName>
        <fullName evidence="3">Molybdate-anion transporter</fullName>
    </recommendedName>
    <alternativeName>
        <fullName evidence="10">Major facilitator superfamily domain-containing protein 5</fullName>
    </alternativeName>
    <alternativeName>
        <fullName evidence="11">Molybdate transporter 2 homolog</fullName>
    </alternativeName>
</protein>
<evidence type="ECO:0000256" key="6">
    <source>
        <dbReference type="ARBA" id="ARBA00022692"/>
    </source>
</evidence>
<dbReference type="AlphaFoldDB" id="A0A420YC28"/>
<dbReference type="PANTHER" id="PTHR23516">
    <property type="entry name" value="SAM (S-ADENOSYL METHIONINE) TRANSPORTER"/>
    <property type="match status" value="1"/>
</dbReference>
<comment type="caution">
    <text evidence="14">The sequence shown here is derived from an EMBL/GenBank/DDBJ whole genome shotgun (WGS) entry which is preliminary data.</text>
</comment>
<feature type="transmembrane region" description="Helical" evidence="13">
    <location>
        <begin position="233"/>
        <end position="251"/>
    </location>
</feature>
<feature type="compositionally biased region" description="Acidic residues" evidence="12">
    <location>
        <begin position="41"/>
        <end position="57"/>
    </location>
</feature>
<dbReference type="GO" id="GO:0006811">
    <property type="term" value="P:monoatomic ion transport"/>
    <property type="evidence" value="ECO:0007669"/>
    <property type="project" value="UniProtKB-KW"/>
</dbReference>
<evidence type="ECO:0000256" key="11">
    <source>
        <dbReference type="ARBA" id="ARBA00032555"/>
    </source>
</evidence>
<dbReference type="GO" id="GO:0015098">
    <property type="term" value="F:molybdate ion transmembrane transporter activity"/>
    <property type="evidence" value="ECO:0007669"/>
    <property type="project" value="InterPro"/>
</dbReference>
<dbReference type="Pfam" id="PF05631">
    <property type="entry name" value="MFS_5"/>
    <property type="match status" value="1"/>
</dbReference>
<keyword evidence="9 13" id="KW-0472">Membrane</keyword>
<name>A0A420YC28_9PEZI</name>
<dbReference type="PANTHER" id="PTHR23516:SF1">
    <property type="entry name" value="MOLYBDATE-ANION TRANSPORTER"/>
    <property type="match status" value="1"/>
</dbReference>
<keyword evidence="6 13" id="KW-0812">Transmembrane</keyword>
<feature type="transmembrane region" description="Helical" evidence="13">
    <location>
        <begin position="203"/>
        <end position="221"/>
    </location>
</feature>
<keyword evidence="8" id="KW-0406">Ion transport</keyword>
<keyword evidence="15" id="KW-1185">Reference proteome</keyword>
<comment type="subcellular location">
    <subcellularLocation>
        <location evidence="2">Cell membrane</location>
        <topology evidence="2">Multi-pass membrane protein</topology>
    </subcellularLocation>
</comment>
<evidence type="ECO:0000256" key="8">
    <source>
        <dbReference type="ARBA" id="ARBA00023065"/>
    </source>
</evidence>
<evidence type="ECO:0000313" key="14">
    <source>
        <dbReference type="EMBL" id="RKU45414.1"/>
    </source>
</evidence>
<feature type="transmembrane region" description="Helical" evidence="13">
    <location>
        <begin position="76"/>
        <end position="98"/>
    </location>
</feature>
<dbReference type="Gene3D" id="1.20.1250.20">
    <property type="entry name" value="MFS general substrate transporter like domains"/>
    <property type="match status" value="1"/>
</dbReference>
<evidence type="ECO:0000256" key="1">
    <source>
        <dbReference type="ARBA" id="ARBA00003019"/>
    </source>
</evidence>
<evidence type="ECO:0000256" key="5">
    <source>
        <dbReference type="ARBA" id="ARBA00022475"/>
    </source>
</evidence>
<evidence type="ECO:0000256" key="7">
    <source>
        <dbReference type="ARBA" id="ARBA00022989"/>
    </source>
</evidence>
<dbReference type="InterPro" id="IPR036259">
    <property type="entry name" value="MFS_trans_sf"/>
</dbReference>
<reference evidence="14 15" key="1">
    <citation type="submission" date="2018-08" db="EMBL/GenBank/DDBJ databases">
        <title>Draft genome of the lignicolous fungus Coniochaeta pulveracea.</title>
        <authorList>
            <person name="Borstlap C.J."/>
            <person name="De Witt R.N."/>
            <person name="Botha A."/>
            <person name="Volschenk H."/>
        </authorList>
    </citation>
    <scope>NUCLEOTIDE SEQUENCE [LARGE SCALE GENOMIC DNA]</scope>
    <source>
        <strain evidence="14 15">CAB683</strain>
    </source>
</reference>
<evidence type="ECO:0000256" key="12">
    <source>
        <dbReference type="SAM" id="MobiDB-lite"/>
    </source>
</evidence>
<evidence type="ECO:0000256" key="10">
    <source>
        <dbReference type="ARBA" id="ARBA00030646"/>
    </source>
</evidence>
<comment type="function">
    <text evidence="1">Mediates high-affinity intracellular uptake of the rare oligo-element molybdenum.</text>
</comment>
<keyword evidence="5" id="KW-1003">Cell membrane</keyword>
<dbReference type="InterPro" id="IPR008509">
    <property type="entry name" value="MOT2/MFSD5"/>
</dbReference>
<feature type="transmembrane region" description="Helical" evidence="13">
    <location>
        <begin position="326"/>
        <end position="348"/>
    </location>
</feature>
<feature type="transmembrane region" description="Helical" evidence="13">
    <location>
        <begin position="418"/>
        <end position="437"/>
    </location>
</feature>
<dbReference type="OrthoDB" id="263957at2759"/>
<gene>
    <name evidence="14" type="ORF">DL546_005842</name>
</gene>
<keyword evidence="7 13" id="KW-1133">Transmembrane helix</keyword>
<dbReference type="GO" id="GO:0005886">
    <property type="term" value="C:plasma membrane"/>
    <property type="evidence" value="ECO:0007669"/>
    <property type="project" value="UniProtKB-SubCell"/>
</dbReference>
<evidence type="ECO:0000313" key="15">
    <source>
        <dbReference type="Proteomes" id="UP000275385"/>
    </source>
</evidence>
<dbReference type="CDD" id="cd17487">
    <property type="entry name" value="MFS_MFSD5_like"/>
    <property type="match status" value="1"/>
</dbReference>
<feature type="transmembrane region" description="Helical" evidence="13">
    <location>
        <begin position="385"/>
        <end position="406"/>
    </location>
</feature>
<feature type="transmembrane region" description="Helical" evidence="13">
    <location>
        <begin position="161"/>
        <end position="183"/>
    </location>
</feature>
<dbReference type="EMBL" id="QVQW01000021">
    <property type="protein sequence ID" value="RKU45414.1"/>
    <property type="molecule type" value="Genomic_DNA"/>
</dbReference>
<evidence type="ECO:0000256" key="4">
    <source>
        <dbReference type="ARBA" id="ARBA00022448"/>
    </source>
</evidence>
<dbReference type="SUPFAM" id="SSF103473">
    <property type="entry name" value="MFS general substrate transporter"/>
    <property type="match status" value="1"/>
</dbReference>
<feature type="transmembrane region" description="Helical" evidence="13">
    <location>
        <begin position="285"/>
        <end position="306"/>
    </location>
</feature>
<evidence type="ECO:0000256" key="9">
    <source>
        <dbReference type="ARBA" id="ARBA00023136"/>
    </source>
</evidence>
<feature type="transmembrane region" description="Helical" evidence="13">
    <location>
        <begin position="110"/>
        <end position="131"/>
    </location>
</feature>
<feature type="transmembrane region" description="Helical" evidence="13">
    <location>
        <begin position="449"/>
        <end position="467"/>
    </location>
</feature>
<evidence type="ECO:0000256" key="13">
    <source>
        <dbReference type="SAM" id="Phobius"/>
    </source>
</evidence>
<feature type="region of interest" description="Disordered" evidence="12">
    <location>
        <begin position="33"/>
        <end position="58"/>
    </location>
</feature>
<sequence length="472" mass="51952">MSFYQANLAVLAAGNAFLLYRQYKREHKAVDSGSVTKPLTDDADKDEDVSSDIEGDIPGDNVEEIKEAVRKFQWDFFLVYALAVAADWLQGPHIYAIYKYEKAIPERVVAALYAAGFISGAVSASFAGELADRYGRRLACLVYCLMYIITCASMFSNDLRVLFFGRLAGGISTTLLFSVFEAWMITEYHSRGLGRSGLKLSSVFGYMTTLSCVVAIVSGVVGEVLVGYLGGRVWPFVASMVCCFAAAWLMLRTWRENFGVKSVVSTTSLHDVRTGIIAILSDSRVLALGVTSCVFEGAMYLFIFFWSAALKSARLKSGGPAAEEELPYGLIFSCFMCAMMLGSAFFGLFSSNHDRESTTYVLMSVTLLASACLSAAVLLENEMFLFWALCAIEASIGAYFPSISFLKSEVVEDGVRGRVYSILRFPLNVFVVVVHSLDQEGDEHRNRVFMMLAALLMVAFFVVKRNLSTSKS</sequence>
<evidence type="ECO:0000256" key="2">
    <source>
        <dbReference type="ARBA" id="ARBA00004651"/>
    </source>
</evidence>
<dbReference type="STRING" id="177199.A0A420YC28"/>
<evidence type="ECO:0000256" key="3">
    <source>
        <dbReference type="ARBA" id="ARBA00021242"/>
    </source>
</evidence>
<keyword evidence="4" id="KW-0813">Transport</keyword>
<dbReference type="Proteomes" id="UP000275385">
    <property type="component" value="Unassembled WGS sequence"/>
</dbReference>
<organism evidence="14 15">
    <name type="scientific">Coniochaeta pulveracea</name>
    <dbReference type="NCBI Taxonomy" id="177199"/>
    <lineage>
        <taxon>Eukaryota</taxon>
        <taxon>Fungi</taxon>
        <taxon>Dikarya</taxon>
        <taxon>Ascomycota</taxon>
        <taxon>Pezizomycotina</taxon>
        <taxon>Sordariomycetes</taxon>
        <taxon>Sordariomycetidae</taxon>
        <taxon>Coniochaetales</taxon>
        <taxon>Coniochaetaceae</taxon>
        <taxon>Coniochaeta</taxon>
    </lineage>
</organism>
<proteinExistence type="predicted"/>
<feature type="transmembrane region" description="Helical" evidence="13">
    <location>
        <begin position="360"/>
        <end position="379"/>
    </location>
</feature>
<accession>A0A420YC28</accession>
<feature type="transmembrane region" description="Helical" evidence="13">
    <location>
        <begin position="138"/>
        <end position="155"/>
    </location>
</feature>